<reference evidence="10" key="1">
    <citation type="submission" date="2018-04" db="EMBL/GenBank/DDBJ databases">
        <authorList>
            <person name="Liu S."/>
            <person name="Wang Z."/>
            <person name="Li J."/>
        </authorList>
    </citation>
    <scope>NUCLEOTIDE SEQUENCE [LARGE SCALE GENOMIC DNA]</scope>
    <source>
        <strain evidence="10">S1194</strain>
    </source>
</reference>
<dbReference type="PANTHER" id="PTHR33992">
    <property type="entry name" value="RIBONUCLEASE P PROTEIN COMPONENT"/>
    <property type="match status" value="1"/>
</dbReference>
<proteinExistence type="inferred from homology"/>
<dbReference type="EMBL" id="QEEX01000001">
    <property type="protein sequence ID" value="PWB97882.1"/>
    <property type="molecule type" value="Genomic_DNA"/>
</dbReference>
<dbReference type="InterPro" id="IPR014721">
    <property type="entry name" value="Ribsml_uS5_D2-typ_fold_subgr"/>
</dbReference>
<evidence type="ECO:0000313" key="10">
    <source>
        <dbReference type="Proteomes" id="UP000244978"/>
    </source>
</evidence>
<evidence type="ECO:0000256" key="5">
    <source>
        <dbReference type="ARBA" id="ARBA00022801"/>
    </source>
</evidence>
<dbReference type="GO" id="GO:0001682">
    <property type="term" value="P:tRNA 5'-leader removal"/>
    <property type="evidence" value="ECO:0007669"/>
    <property type="project" value="UniProtKB-UniRule"/>
</dbReference>
<keyword evidence="4 7" id="KW-0255">Endonuclease</keyword>
<dbReference type="KEGG" id="salc:C2138_13540"/>
<dbReference type="Gene3D" id="3.30.230.10">
    <property type="match status" value="1"/>
</dbReference>
<keyword evidence="5 7" id="KW-0378">Hydrolase</keyword>
<keyword evidence="10" id="KW-1185">Reference proteome</keyword>
<keyword evidence="2 7" id="KW-0819">tRNA processing</keyword>
<evidence type="ECO:0000256" key="4">
    <source>
        <dbReference type="ARBA" id="ARBA00022759"/>
    </source>
</evidence>
<dbReference type="GO" id="GO:0004526">
    <property type="term" value="F:ribonuclease P activity"/>
    <property type="evidence" value="ECO:0007669"/>
    <property type="project" value="UniProtKB-UniRule"/>
</dbReference>
<evidence type="ECO:0000256" key="6">
    <source>
        <dbReference type="ARBA" id="ARBA00022884"/>
    </source>
</evidence>
<dbReference type="AlphaFoldDB" id="A0A2U1T1Y3"/>
<dbReference type="SUPFAM" id="SSF54211">
    <property type="entry name" value="Ribosomal protein S5 domain 2-like"/>
    <property type="match status" value="1"/>
</dbReference>
<dbReference type="OrthoDB" id="196964at2"/>
<comment type="function">
    <text evidence="1 7">RNaseP catalyzes the removal of the 5'-leader sequence from pre-tRNA to produce the mature 5'-terminus. It can also cleave other RNA substrates such as 4.5S RNA. The protein component plays an auxiliary but essential role in vivo by binding to the 5'-leader sequence and broadening the substrate specificity of the ribozyme.</text>
</comment>
<dbReference type="GO" id="GO:0030677">
    <property type="term" value="C:ribonuclease P complex"/>
    <property type="evidence" value="ECO:0007669"/>
    <property type="project" value="TreeGrafter"/>
</dbReference>
<dbReference type="Proteomes" id="UP000244978">
    <property type="component" value="Unassembled WGS sequence"/>
</dbReference>
<dbReference type="PANTHER" id="PTHR33992:SF1">
    <property type="entry name" value="RIBONUCLEASE P PROTEIN COMPONENT"/>
    <property type="match status" value="1"/>
</dbReference>
<evidence type="ECO:0000256" key="3">
    <source>
        <dbReference type="ARBA" id="ARBA00022722"/>
    </source>
</evidence>
<comment type="similarity">
    <text evidence="7">Belongs to the RnpA family.</text>
</comment>
<dbReference type="HAMAP" id="MF_00227">
    <property type="entry name" value="RNase_P"/>
    <property type="match status" value="1"/>
</dbReference>
<dbReference type="NCBIfam" id="TIGR00188">
    <property type="entry name" value="rnpA"/>
    <property type="match status" value="1"/>
</dbReference>
<evidence type="ECO:0000256" key="1">
    <source>
        <dbReference type="ARBA" id="ARBA00002663"/>
    </source>
</evidence>
<evidence type="ECO:0000256" key="2">
    <source>
        <dbReference type="ARBA" id="ARBA00022694"/>
    </source>
</evidence>
<dbReference type="InterPro" id="IPR000100">
    <property type="entry name" value="RNase_P"/>
</dbReference>
<comment type="catalytic activity">
    <reaction evidence="7">
        <text>Endonucleolytic cleavage of RNA, removing 5'-extranucleotides from tRNA precursor.</text>
        <dbReference type="EC" id="3.1.26.5"/>
    </reaction>
</comment>
<protein>
    <recommendedName>
        <fullName evidence="7 8">Ribonuclease P protein component</fullName>
        <shortName evidence="7">RNase P protein</shortName>
        <shortName evidence="7">RNaseP protein</shortName>
        <ecNumber evidence="7 8">3.1.26.5</ecNumber>
    </recommendedName>
    <alternativeName>
        <fullName evidence="7">Protein C5</fullName>
    </alternativeName>
</protein>
<evidence type="ECO:0000313" key="9">
    <source>
        <dbReference type="EMBL" id="PWB97882.1"/>
    </source>
</evidence>
<comment type="caution">
    <text evidence="9">The sequence shown here is derived from an EMBL/GenBank/DDBJ whole genome shotgun (WGS) entry which is preliminary data.</text>
</comment>
<dbReference type="PROSITE" id="PS00648">
    <property type="entry name" value="RIBONUCLEASE_P"/>
    <property type="match status" value="1"/>
</dbReference>
<keyword evidence="6 7" id="KW-0694">RNA-binding</keyword>
<organism evidence="9 10">
    <name type="scientific">Homoserinimonas hongtaonis</name>
    <dbReference type="NCBI Taxonomy" id="2079791"/>
    <lineage>
        <taxon>Bacteria</taxon>
        <taxon>Bacillati</taxon>
        <taxon>Actinomycetota</taxon>
        <taxon>Actinomycetes</taxon>
        <taxon>Micrococcales</taxon>
        <taxon>Microbacteriaceae</taxon>
        <taxon>Homoserinimonas</taxon>
    </lineage>
</organism>
<dbReference type="GO" id="GO:0042781">
    <property type="term" value="F:3'-tRNA processing endoribonuclease activity"/>
    <property type="evidence" value="ECO:0007669"/>
    <property type="project" value="TreeGrafter"/>
</dbReference>
<evidence type="ECO:0000256" key="8">
    <source>
        <dbReference type="NCBIfam" id="TIGR00188"/>
    </source>
</evidence>
<comment type="subunit">
    <text evidence="7">Consists of a catalytic RNA component (M1 or rnpB) and a protein subunit.</text>
</comment>
<dbReference type="InterPro" id="IPR020539">
    <property type="entry name" value="RNase_P_CS"/>
</dbReference>
<dbReference type="RefSeq" id="WP_108518621.1">
    <property type="nucleotide sequence ID" value="NZ_CP026951.1"/>
</dbReference>
<dbReference type="InterPro" id="IPR020568">
    <property type="entry name" value="Ribosomal_Su5_D2-typ_SF"/>
</dbReference>
<keyword evidence="3 7" id="KW-0540">Nuclease</keyword>
<accession>A0A2U1T1Y3</accession>
<gene>
    <name evidence="7 9" type="primary">rnpA</name>
    <name evidence="9" type="ORF">DF220_08590</name>
</gene>
<sequence>MLARAERLVSAADYKRVVRRGRRSSTGTITAYAVVAEANAPWRFGFIVSKTVGNAVVRNRVRRRLKAICHTLDATHQTDRSFDIVLRAHPQSAHAGFGELEGDVMHLVDRVTASRNEVSR</sequence>
<evidence type="ECO:0000256" key="7">
    <source>
        <dbReference type="HAMAP-Rule" id="MF_00227"/>
    </source>
</evidence>
<dbReference type="EC" id="3.1.26.5" evidence="7 8"/>
<dbReference type="Pfam" id="PF00825">
    <property type="entry name" value="Ribonuclease_P"/>
    <property type="match status" value="1"/>
</dbReference>
<name>A0A2U1T1Y3_9MICO</name>
<dbReference type="GO" id="GO:0000049">
    <property type="term" value="F:tRNA binding"/>
    <property type="evidence" value="ECO:0007669"/>
    <property type="project" value="UniProtKB-UniRule"/>
</dbReference>